<evidence type="ECO:0000256" key="6">
    <source>
        <dbReference type="SAM" id="Phobius"/>
    </source>
</evidence>
<feature type="domain" description="LysM" evidence="8">
    <location>
        <begin position="358"/>
        <end position="403"/>
    </location>
</feature>
<dbReference type="InterPro" id="IPR053214">
    <property type="entry name" value="LysM12-like"/>
</dbReference>
<evidence type="ECO:0000313" key="10">
    <source>
        <dbReference type="EMBL" id="KAH7128640.1"/>
    </source>
</evidence>
<evidence type="ECO:0000259" key="8">
    <source>
        <dbReference type="PROSITE" id="PS51782"/>
    </source>
</evidence>
<protein>
    <recommendedName>
        <fullName evidence="2">chitinase</fullName>
        <ecNumber evidence="2">3.2.1.14</ecNumber>
    </recommendedName>
</protein>
<evidence type="ECO:0000256" key="5">
    <source>
        <dbReference type="ARBA" id="ARBA00023295"/>
    </source>
</evidence>
<dbReference type="InterPro" id="IPR001223">
    <property type="entry name" value="Glyco_hydro18_cat"/>
</dbReference>
<evidence type="ECO:0000259" key="9">
    <source>
        <dbReference type="PROSITE" id="PS51910"/>
    </source>
</evidence>
<evidence type="ECO:0000313" key="11">
    <source>
        <dbReference type="Proteomes" id="UP000700596"/>
    </source>
</evidence>
<feature type="domain" description="GH18" evidence="9">
    <location>
        <begin position="579"/>
        <end position="957"/>
    </location>
</feature>
<keyword evidence="6" id="KW-1133">Transmembrane helix</keyword>
<keyword evidence="6" id="KW-0812">Transmembrane</keyword>
<keyword evidence="3" id="KW-0147">Chitin-binding</keyword>
<keyword evidence="6" id="KW-0472">Membrane</keyword>
<proteinExistence type="inferred from homology"/>
<dbReference type="SUPFAM" id="SSF54106">
    <property type="entry name" value="LysM domain"/>
    <property type="match status" value="1"/>
</dbReference>
<dbReference type="EC" id="3.2.1.14" evidence="2"/>
<dbReference type="InterPro" id="IPR018371">
    <property type="entry name" value="Chitin-binding_1_CS"/>
</dbReference>
<name>A0A9P9DYA0_9PLEO</name>
<keyword evidence="11" id="KW-1185">Reference proteome</keyword>
<dbReference type="InterPro" id="IPR018392">
    <property type="entry name" value="LysM"/>
</dbReference>
<dbReference type="SMART" id="SM00636">
    <property type="entry name" value="Glyco_18"/>
    <property type="match status" value="1"/>
</dbReference>
<dbReference type="Pfam" id="PF00704">
    <property type="entry name" value="Glyco_hydro_18"/>
    <property type="match status" value="1"/>
</dbReference>
<comment type="similarity">
    <text evidence="1">Belongs to the glycosyl hydrolase 18 family. Chitinase class V subfamily.</text>
</comment>
<evidence type="ECO:0000256" key="2">
    <source>
        <dbReference type="ARBA" id="ARBA00012729"/>
    </source>
</evidence>
<comment type="caution">
    <text evidence="10">The sequence shown here is derived from an EMBL/GenBank/DDBJ whole genome shotgun (WGS) entry which is preliminary data.</text>
</comment>
<dbReference type="PANTHER" id="PTHR47700">
    <property type="entry name" value="V CHITINASE, PUTATIVE (AFU_ORTHOLOGUE AFUA_6G13720)-RELATED"/>
    <property type="match status" value="1"/>
</dbReference>
<dbReference type="InterPro" id="IPR001002">
    <property type="entry name" value="Chitin-bd_1"/>
</dbReference>
<reference evidence="10" key="1">
    <citation type="journal article" date="2021" name="Nat. Commun.">
        <title>Genetic determinants of endophytism in the Arabidopsis root mycobiome.</title>
        <authorList>
            <person name="Mesny F."/>
            <person name="Miyauchi S."/>
            <person name="Thiergart T."/>
            <person name="Pickel B."/>
            <person name="Atanasova L."/>
            <person name="Karlsson M."/>
            <person name="Huettel B."/>
            <person name="Barry K.W."/>
            <person name="Haridas S."/>
            <person name="Chen C."/>
            <person name="Bauer D."/>
            <person name="Andreopoulos W."/>
            <person name="Pangilinan J."/>
            <person name="LaButti K."/>
            <person name="Riley R."/>
            <person name="Lipzen A."/>
            <person name="Clum A."/>
            <person name="Drula E."/>
            <person name="Henrissat B."/>
            <person name="Kohler A."/>
            <person name="Grigoriev I.V."/>
            <person name="Martin F.M."/>
            <person name="Hacquard S."/>
        </authorList>
    </citation>
    <scope>NUCLEOTIDE SEQUENCE</scope>
    <source>
        <strain evidence="10">MPI-CAGE-CH-0243</strain>
    </source>
</reference>
<dbReference type="Gene3D" id="3.10.350.10">
    <property type="entry name" value="LysM domain"/>
    <property type="match status" value="2"/>
</dbReference>
<dbReference type="InterPro" id="IPR011583">
    <property type="entry name" value="Chitinase_II/V-like_cat"/>
</dbReference>
<dbReference type="Pfam" id="PF01476">
    <property type="entry name" value="LysM"/>
    <property type="match status" value="1"/>
</dbReference>
<dbReference type="SMART" id="SM00257">
    <property type="entry name" value="LysM"/>
    <property type="match status" value="1"/>
</dbReference>
<dbReference type="PANTHER" id="PTHR47700:SF2">
    <property type="entry name" value="CHITINASE"/>
    <property type="match status" value="1"/>
</dbReference>
<feature type="transmembrane region" description="Helical" evidence="6">
    <location>
        <begin position="1229"/>
        <end position="1249"/>
    </location>
</feature>
<dbReference type="GO" id="GO:0005975">
    <property type="term" value="P:carbohydrate metabolic process"/>
    <property type="evidence" value="ECO:0007669"/>
    <property type="project" value="InterPro"/>
</dbReference>
<gene>
    <name evidence="10" type="ORF">B0J11DRAFT_431313</name>
</gene>
<dbReference type="PROSITE" id="PS00026">
    <property type="entry name" value="CHIT_BIND_I_1"/>
    <property type="match status" value="1"/>
</dbReference>
<dbReference type="GO" id="GO:0008061">
    <property type="term" value="F:chitin binding"/>
    <property type="evidence" value="ECO:0007669"/>
    <property type="project" value="UniProtKB-KW"/>
</dbReference>
<evidence type="ECO:0000256" key="7">
    <source>
        <dbReference type="SAM" id="SignalP"/>
    </source>
</evidence>
<sequence length="1347" mass="146210">MKIQSSLTLIYNLFFATLVHAQENLNRTGSNGTYPTTFRATGFNSTENELKVGTTPIVPFGEIIKNDPWSTPLVDGCPKLCSVVGSNPSNWTHVHDQKLLARCEEPFLFSLNVQNDPDQFATIRTCALKAGKAESKRQYIDTIVYKRQQEANYTRIDVTNLEKVEQQIASSGDSCGAYKSSAKAVLTVGPAGVVKAGSDAAAAAISLASYLKTGAGCGTNIVFAKTGAAVVGVYAGADLPSTTAGKLLGDSSATAEDQIGQGTELLQLCNPNSPEATTFGVFAAENFEKSLGKVQEALRTWANGECAIVSGKREENVEWTILTAEPQANSTLRVKRSVSSTIGDIKSLVTIEKRAECRAIQVVKDDGCASLAARCGIRGADFTKYNPKANLCSTLVEKQWVCCTRSLHIFYTEMSTDNSTDMRPKPQPDGTCAVYIVQENDGCKIIADSFGLNVTDIDKFNKGTWGWSGCPRIQPDQILCVSTGNTPMPAQIDGVACGPQKPGTQKPSGKYDGFDLAKLNPCPLKACCSGWGFCGTTAEFCTESKSETGAPGSFKKGENGCIQSCGMDIVGNDMTPGGFARVGYFQAYNGARECLNMDVSEVTTAEKSLTHVHFAFVGITADFKVNVAANVKEQFDKFNSGKFPFKKIISFGGWAESTEPGTFQRYKDAVKPENRNTFANNVLSFLNANDLHGVDFDWEYPGATDIPGVPSGGEMEAQNYLRFLTVMKGLLGNDGKRSLSIALPASFWYLKPFPVDKMAGVVDYFIYMTYDLHGQWDYGNKFANPGCDSGNCLRSHINKTETHNALSMITKAGVPARQLFVGVSSYGRSFRMADKSCTGEQCKFTGSFGKSDAEPGQCTGTGGYIANAELNEIARYAEEGVDGFSAKKWYEEKIDTDIMTYGTQGKGMTDWVAYMTPETKARRTDWIRGLNMGGTTDWAVDLSGWYKGSDKDDKGAGWDVDAGDILECNSNDWPKTLESLESGINSVPVHCRAEALLRVLVGAYDAAIQEYNTVKKDYDDKFGWYADWVKDAINDRLDVFLGLINGDGLKYMDCKWETRKVKGEGPCTEARAPWDGGPNGGPRVVTFKMRDEEGFYKELLEKTGIKKNWVTWRDDAINDPCVCPPPMTCPNCGTNYYMRKNFPRRINDGSKIDVDNPKKIIDEAIPNMAELTSIALATYLESRLGTLDADGADVVQSLAMPLFMLQDASVSIKEIKEIGEEQKKQKTQALVMMILTIVFAVIPFAGVAAQALGGAVRIAQAALIIGEAGNAALTIVEIVKDPLSAPFAILGMLLGAGGIRAKGPRQAFGDAASARRALDSGDKIKLFSAEFQRKDKLVQNIKNACVR</sequence>
<dbReference type="Pfam" id="PF00187">
    <property type="entry name" value="Chitin_bind_1"/>
    <property type="match status" value="1"/>
</dbReference>
<evidence type="ECO:0000256" key="3">
    <source>
        <dbReference type="ARBA" id="ARBA00022669"/>
    </source>
</evidence>
<keyword evidence="5" id="KW-0378">Hydrolase</keyword>
<keyword evidence="7" id="KW-0732">Signal</keyword>
<evidence type="ECO:0000256" key="1">
    <source>
        <dbReference type="ARBA" id="ARBA00008682"/>
    </source>
</evidence>
<dbReference type="Gene3D" id="3.30.60.10">
    <property type="entry name" value="Endochitinase-like"/>
    <property type="match status" value="1"/>
</dbReference>
<keyword evidence="4" id="KW-0843">Virulence</keyword>
<dbReference type="PROSITE" id="PS51782">
    <property type="entry name" value="LYSM"/>
    <property type="match status" value="2"/>
</dbReference>
<dbReference type="Proteomes" id="UP000700596">
    <property type="component" value="Unassembled WGS sequence"/>
</dbReference>
<feature type="signal peptide" evidence="7">
    <location>
        <begin position="1"/>
        <end position="21"/>
    </location>
</feature>
<dbReference type="OrthoDB" id="73875at2759"/>
<dbReference type="SUPFAM" id="SSF57016">
    <property type="entry name" value="Plant lectins/antimicrobial peptides"/>
    <property type="match status" value="1"/>
</dbReference>
<accession>A0A9P9DYA0</accession>
<keyword evidence="5" id="KW-0326">Glycosidase</keyword>
<dbReference type="Gene3D" id="3.10.50.10">
    <property type="match status" value="1"/>
</dbReference>
<feature type="domain" description="LysM" evidence="8">
    <location>
        <begin position="433"/>
        <end position="481"/>
    </location>
</feature>
<dbReference type="SUPFAM" id="SSF51445">
    <property type="entry name" value="(Trans)glycosidases"/>
    <property type="match status" value="1"/>
</dbReference>
<dbReference type="InterPro" id="IPR036779">
    <property type="entry name" value="LysM_dom_sf"/>
</dbReference>
<dbReference type="PROSITE" id="PS51910">
    <property type="entry name" value="GH18_2"/>
    <property type="match status" value="1"/>
</dbReference>
<dbReference type="CDD" id="cd02878">
    <property type="entry name" value="GH18_zymocin_alpha"/>
    <property type="match status" value="1"/>
</dbReference>
<dbReference type="InterPro" id="IPR017853">
    <property type="entry name" value="GH"/>
</dbReference>
<dbReference type="InterPro" id="IPR036861">
    <property type="entry name" value="Endochitinase-like_sf"/>
</dbReference>
<evidence type="ECO:0000256" key="4">
    <source>
        <dbReference type="ARBA" id="ARBA00023026"/>
    </source>
</evidence>
<dbReference type="InterPro" id="IPR029070">
    <property type="entry name" value="Chitinase_insertion_sf"/>
</dbReference>
<dbReference type="Gene3D" id="3.20.20.80">
    <property type="entry name" value="Glycosidases"/>
    <property type="match status" value="1"/>
</dbReference>
<organism evidence="10 11">
    <name type="scientific">Dendryphion nanum</name>
    <dbReference type="NCBI Taxonomy" id="256645"/>
    <lineage>
        <taxon>Eukaryota</taxon>
        <taxon>Fungi</taxon>
        <taxon>Dikarya</taxon>
        <taxon>Ascomycota</taxon>
        <taxon>Pezizomycotina</taxon>
        <taxon>Dothideomycetes</taxon>
        <taxon>Pleosporomycetidae</taxon>
        <taxon>Pleosporales</taxon>
        <taxon>Torulaceae</taxon>
        <taxon>Dendryphion</taxon>
    </lineage>
</organism>
<dbReference type="EMBL" id="JAGMWT010000005">
    <property type="protein sequence ID" value="KAH7128640.1"/>
    <property type="molecule type" value="Genomic_DNA"/>
</dbReference>
<dbReference type="CDD" id="cd00035">
    <property type="entry name" value="ChtBD1"/>
    <property type="match status" value="1"/>
</dbReference>
<dbReference type="GO" id="GO:0008843">
    <property type="term" value="F:endochitinase activity"/>
    <property type="evidence" value="ECO:0007669"/>
    <property type="project" value="UniProtKB-EC"/>
</dbReference>
<feature type="chain" id="PRO_5040200191" description="chitinase" evidence="7">
    <location>
        <begin position="22"/>
        <end position="1347"/>
    </location>
</feature>
<dbReference type="SUPFAM" id="SSF54556">
    <property type="entry name" value="Chitinase insertion domain"/>
    <property type="match status" value="1"/>
</dbReference>